<feature type="domain" description="Aldehyde dehydrogenase" evidence="16">
    <location>
        <begin position="186"/>
        <end position="486"/>
    </location>
</feature>
<keyword evidence="12" id="KW-0560">Oxidoreductase</keyword>
<dbReference type="PANTHER" id="PTHR11063">
    <property type="entry name" value="GLUTAMATE SEMIALDEHYDE DEHYDROGENASE"/>
    <property type="match status" value="1"/>
</dbReference>
<dbReference type="InterPro" id="IPR000965">
    <property type="entry name" value="GPR_dom"/>
</dbReference>
<keyword evidence="13" id="KW-0511">Multifunctional enzyme</keyword>
<evidence type="ECO:0000256" key="8">
    <source>
        <dbReference type="ARBA" id="ARBA00022741"/>
    </source>
</evidence>
<evidence type="ECO:0000256" key="15">
    <source>
        <dbReference type="ARBA" id="ARBA00049141"/>
    </source>
</evidence>
<evidence type="ECO:0000256" key="4">
    <source>
        <dbReference type="ARBA" id="ARBA00009302"/>
    </source>
</evidence>
<evidence type="ECO:0000256" key="14">
    <source>
        <dbReference type="ARBA" id="ARBA00049024"/>
    </source>
</evidence>
<comment type="catalytic activity">
    <reaction evidence="15">
        <text>L-glutamate + ATP = L-glutamyl 5-phosphate + ADP</text>
        <dbReference type="Rhea" id="RHEA:14877"/>
        <dbReference type="ChEBI" id="CHEBI:29985"/>
        <dbReference type="ChEBI" id="CHEBI:30616"/>
        <dbReference type="ChEBI" id="CHEBI:58274"/>
        <dbReference type="ChEBI" id="CHEBI:456216"/>
        <dbReference type="EC" id="2.7.2.11"/>
    </reaction>
</comment>
<evidence type="ECO:0000256" key="12">
    <source>
        <dbReference type="ARBA" id="ARBA00023002"/>
    </source>
</evidence>
<evidence type="ECO:0000256" key="1">
    <source>
        <dbReference type="ARBA" id="ARBA00004985"/>
    </source>
</evidence>
<dbReference type="Pfam" id="PF00696">
    <property type="entry name" value="AA_kinase"/>
    <property type="match status" value="1"/>
</dbReference>
<dbReference type="SUPFAM" id="SSF53633">
    <property type="entry name" value="Carbamate kinase-like"/>
    <property type="match status" value="1"/>
</dbReference>
<sequence length="641" mass="68928">MSARKAVPLSKRILLSLAPSVVNQKSGPSLSRVGAIVEQISKAIKDQKKEAIIVAAKGPTPALYPSLFEQYGVQCTPVQSTSASDVKAEIQTLLSQGQVPLVTKDSDADAAQIAADASADLLVMLSNIEGVFSDAPGKKGAQLMNSLSPSETVQFGSGGMEEKVKAARQANGQQINAIIADGSQQEVVSRILKGENVGTVVQFEEDTTVGPLQICQQARRGLRELKDLSGEKRSELLRRVSKVLLDKADVILEANEKDLEYAKQTNLDPHMLARLKLSKAKLETLSKGINDISNQPDPIGQVVAAREITEGLVLRQETVPLGVLMVIFESRPDALPQVVALGLRSGNPLILKGGKEAAHTNACLLGLIHEVIAPEVGAYTYQLVASREDVASLMGMNNYIDLVIPRGSNQMVQSIQNSTKIPVMGHADGICHVYVDKLADLDKAKEIVVDSKTDYPAACNAMETLLIHEDLLSSGKASELVKAAQASNVKFYAGPRAQKDLSELGLEPTSSLGHEYGSLEAMVEVVSNMEEAVDWITKYGSAHTESIVTEDKEAAETFLKQVDSADVFHNSSTRFADGYRYGLGAEVGISTSRIHARGPVGVQGLLTTKWVMRSQSKHTVAQFNKGLWAYTHKPMAVTESQ</sequence>
<evidence type="ECO:0000256" key="2">
    <source>
        <dbReference type="ARBA" id="ARBA00005185"/>
    </source>
</evidence>
<evidence type="ECO:0000256" key="6">
    <source>
        <dbReference type="ARBA" id="ARBA00022650"/>
    </source>
</evidence>
<feature type="domain" description="Aspartate/glutamate/uridylate kinase" evidence="17">
    <location>
        <begin position="63"/>
        <end position="181"/>
    </location>
</feature>
<dbReference type="Gene3D" id="3.40.1160.10">
    <property type="entry name" value="Acetylglutamate kinase-like"/>
    <property type="match status" value="1"/>
</dbReference>
<keyword evidence="8" id="KW-0547">Nucleotide-binding</keyword>
<dbReference type="Gene3D" id="3.40.309.10">
    <property type="entry name" value="Aldehyde Dehydrogenase, Chain A, domain 2"/>
    <property type="match status" value="1"/>
</dbReference>
<name>A0A7S4FIH7_9EUGL</name>
<keyword evidence="10" id="KW-0067">ATP-binding</keyword>
<dbReference type="Gene3D" id="3.40.605.10">
    <property type="entry name" value="Aldehyde Dehydrogenase, Chain A, domain 1"/>
    <property type="match status" value="1"/>
</dbReference>
<dbReference type="FunFam" id="3.40.309.10:FF:000015">
    <property type="entry name" value="Delta-1-pyrroline-5-carboxylate synthase"/>
    <property type="match status" value="1"/>
</dbReference>
<dbReference type="GO" id="GO:0005524">
    <property type="term" value="F:ATP binding"/>
    <property type="evidence" value="ECO:0007669"/>
    <property type="project" value="UniProtKB-KW"/>
</dbReference>
<dbReference type="InterPro" id="IPR016161">
    <property type="entry name" value="Ald_DH/histidinol_DH"/>
</dbReference>
<accession>A0A7S4FIH7</accession>
<dbReference type="NCBIfam" id="NF001221">
    <property type="entry name" value="PRK00197.1"/>
    <property type="match status" value="1"/>
</dbReference>
<evidence type="ECO:0000259" key="17">
    <source>
        <dbReference type="Pfam" id="PF00696"/>
    </source>
</evidence>
<protein>
    <recommendedName>
        <fullName evidence="19">Glutamate-5-semialdehyde dehydrogenase</fullName>
    </recommendedName>
</protein>
<keyword evidence="11" id="KW-0521">NADP</keyword>
<dbReference type="NCBIfam" id="TIGR00407">
    <property type="entry name" value="proA"/>
    <property type="match status" value="1"/>
</dbReference>
<evidence type="ECO:0000256" key="10">
    <source>
        <dbReference type="ARBA" id="ARBA00022840"/>
    </source>
</evidence>
<evidence type="ECO:0000256" key="13">
    <source>
        <dbReference type="ARBA" id="ARBA00023268"/>
    </source>
</evidence>
<gene>
    <name evidence="18" type="ORF">EGYM00163_LOCUS8666</name>
</gene>
<comment type="similarity">
    <text evidence="3">In the C-terminal section; belongs to the gamma-glutamyl phosphate reductase family.</text>
</comment>
<dbReference type="CDD" id="cd07079">
    <property type="entry name" value="ALDH_F18-19_ProA-GPR"/>
    <property type="match status" value="1"/>
</dbReference>
<dbReference type="InterPro" id="IPR020593">
    <property type="entry name" value="G-glutamylP_reductase_CS"/>
</dbReference>
<proteinExistence type="inferred from homology"/>
<evidence type="ECO:0008006" key="19">
    <source>
        <dbReference type="Google" id="ProtNLM"/>
    </source>
</evidence>
<keyword evidence="5" id="KW-0028">Amino-acid biosynthesis</keyword>
<keyword evidence="7" id="KW-0808">Transferase</keyword>
<dbReference type="Pfam" id="PF00171">
    <property type="entry name" value="Aldedh"/>
    <property type="match status" value="1"/>
</dbReference>
<dbReference type="EMBL" id="HBJA01026643">
    <property type="protein sequence ID" value="CAE0797546.1"/>
    <property type="molecule type" value="Transcribed_RNA"/>
</dbReference>
<dbReference type="InterPro" id="IPR016162">
    <property type="entry name" value="Ald_DH_N"/>
</dbReference>
<dbReference type="GO" id="GO:0055129">
    <property type="term" value="P:L-proline biosynthetic process"/>
    <property type="evidence" value="ECO:0007669"/>
    <property type="project" value="UniProtKB-UniPathway"/>
</dbReference>
<organism evidence="18">
    <name type="scientific">Eutreptiella gymnastica</name>
    <dbReference type="NCBI Taxonomy" id="73025"/>
    <lineage>
        <taxon>Eukaryota</taxon>
        <taxon>Discoba</taxon>
        <taxon>Euglenozoa</taxon>
        <taxon>Euglenida</taxon>
        <taxon>Spirocuta</taxon>
        <taxon>Euglenophyceae</taxon>
        <taxon>Eutreptiales</taxon>
        <taxon>Eutreptiaceae</taxon>
        <taxon>Eutreptiella</taxon>
    </lineage>
</organism>
<comment type="similarity">
    <text evidence="4">In the N-terminal section; belongs to the glutamate 5-kinase family.</text>
</comment>
<dbReference type="InterPro" id="IPR016163">
    <property type="entry name" value="Ald_DH_C"/>
</dbReference>
<reference evidence="18" key="1">
    <citation type="submission" date="2021-01" db="EMBL/GenBank/DDBJ databases">
        <authorList>
            <person name="Corre E."/>
            <person name="Pelletier E."/>
            <person name="Niang G."/>
            <person name="Scheremetjew M."/>
            <person name="Finn R."/>
            <person name="Kale V."/>
            <person name="Holt S."/>
            <person name="Cochrane G."/>
            <person name="Meng A."/>
            <person name="Brown T."/>
            <person name="Cohen L."/>
        </authorList>
    </citation>
    <scope>NUCLEOTIDE SEQUENCE</scope>
    <source>
        <strain evidence="18">CCMP1594</strain>
    </source>
</reference>
<evidence type="ECO:0000256" key="11">
    <source>
        <dbReference type="ARBA" id="ARBA00022857"/>
    </source>
</evidence>
<keyword evidence="9" id="KW-0418">Kinase</keyword>
<dbReference type="PANTHER" id="PTHR11063:SF8">
    <property type="entry name" value="DELTA-1-PYRROLINE-5-CARBOXYLATE SYNTHASE"/>
    <property type="match status" value="1"/>
</dbReference>
<dbReference type="InterPro" id="IPR036393">
    <property type="entry name" value="AceGlu_kinase-like_sf"/>
</dbReference>
<evidence type="ECO:0000256" key="5">
    <source>
        <dbReference type="ARBA" id="ARBA00022605"/>
    </source>
</evidence>
<dbReference type="GO" id="GO:0004349">
    <property type="term" value="F:glutamate 5-kinase activity"/>
    <property type="evidence" value="ECO:0007669"/>
    <property type="project" value="UniProtKB-EC"/>
</dbReference>
<dbReference type="HAMAP" id="MF_00412">
    <property type="entry name" value="ProA"/>
    <property type="match status" value="1"/>
</dbReference>
<dbReference type="InterPro" id="IPR001048">
    <property type="entry name" value="Asp/Glu/Uridylate_kinase"/>
</dbReference>
<dbReference type="GO" id="GO:0004350">
    <property type="term" value="F:glutamate-5-semialdehyde dehydrogenase activity"/>
    <property type="evidence" value="ECO:0007669"/>
    <property type="project" value="UniProtKB-EC"/>
</dbReference>
<evidence type="ECO:0000313" key="18">
    <source>
        <dbReference type="EMBL" id="CAE0797546.1"/>
    </source>
</evidence>
<comment type="catalytic activity">
    <reaction evidence="14">
        <text>L-glutamate 5-semialdehyde + phosphate + NADP(+) = L-glutamyl 5-phosphate + NADPH + H(+)</text>
        <dbReference type="Rhea" id="RHEA:19541"/>
        <dbReference type="ChEBI" id="CHEBI:15378"/>
        <dbReference type="ChEBI" id="CHEBI:43474"/>
        <dbReference type="ChEBI" id="CHEBI:57783"/>
        <dbReference type="ChEBI" id="CHEBI:58066"/>
        <dbReference type="ChEBI" id="CHEBI:58274"/>
        <dbReference type="ChEBI" id="CHEBI:58349"/>
        <dbReference type="EC" id="1.2.1.41"/>
    </reaction>
</comment>
<keyword evidence="6" id="KW-0641">Proline biosynthesis</keyword>
<evidence type="ECO:0000256" key="3">
    <source>
        <dbReference type="ARBA" id="ARBA00006300"/>
    </source>
</evidence>
<dbReference type="InterPro" id="IPR015590">
    <property type="entry name" value="Aldehyde_DH_dom"/>
</dbReference>
<dbReference type="UniPathway" id="UPA00098">
    <property type="reaction ID" value="UER00360"/>
</dbReference>
<dbReference type="PROSITE" id="PS01223">
    <property type="entry name" value="PROA"/>
    <property type="match status" value="1"/>
</dbReference>
<comment type="pathway">
    <text evidence="2">Amino-acid biosynthesis; L-proline biosynthesis; L-glutamate 5-semialdehyde from L-glutamate: step 1/2.</text>
</comment>
<comment type="pathway">
    <text evidence="1">Amino-acid biosynthesis; L-proline biosynthesis; L-glutamate 5-semialdehyde from L-glutamate: step 2/2.</text>
</comment>
<evidence type="ECO:0000256" key="9">
    <source>
        <dbReference type="ARBA" id="ARBA00022777"/>
    </source>
</evidence>
<dbReference type="SUPFAM" id="SSF53720">
    <property type="entry name" value="ALDH-like"/>
    <property type="match status" value="1"/>
</dbReference>
<dbReference type="AlphaFoldDB" id="A0A7S4FIH7"/>
<evidence type="ECO:0000256" key="7">
    <source>
        <dbReference type="ARBA" id="ARBA00022679"/>
    </source>
</evidence>
<evidence type="ECO:0000259" key="16">
    <source>
        <dbReference type="Pfam" id="PF00171"/>
    </source>
</evidence>